<feature type="domain" description="Protein kinase" evidence="1">
    <location>
        <begin position="1"/>
        <end position="239"/>
    </location>
</feature>
<proteinExistence type="predicted"/>
<evidence type="ECO:0000259" key="1">
    <source>
        <dbReference type="PROSITE" id="PS50011"/>
    </source>
</evidence>
<dbReference type="OrthoDB" id="5987198at2759"/>
<dbReference type="AlphaFoldDB" id="A0A9P7KBX3"/>
<dbReference type="GO" id="GO:0004672">
    <property type="term" value="F:protein kinase activity"/>
    <property type="evidence" value="ECO:0007669"/>
    <property type="project" value="InterPro"/>
</dbReference>
<protein>
    <recommendedName>
        <fullName evidence="1">Protein kinase domain-containing protein</fullName>
    </recommendedName>
</protein>
<reference evidence="2" key="1">
    <citation type="submission" date="2020-07" db="EMBL/GenBank/DDBJ databases">
        <authorList>
            <person name="Nieuwenhuis M."/>
            <person name="Van De Peppel L.J.J."/>
        </authorList>
    </citation>
    <scope>NUCLEOTIDE SEQUENCE</scope>
    <source>
        <strain evidence="2">AP01</strain>
        <tissue evidence="2">Mycelium</tissue>
    </source>
</reference>
<dbReference type="GO" id="GO:0005524">
    <property type="term" value="F:ATP binding"/>
    <property type="evidence" value="ECO:0007669"/>
    <property type="project" value="InterPro"/>
</dbReference>
<accession>A0A9P7KBX3</accession>
<reference evidence="2" key="2">
    <citation type="submission" date="2021-10" db="EMBL/GenBank/DDBJ databases">
        <title>Phylogenomics reveals ancestral predisposition of the termite-cultivated fungus Termitomyces towards a domesticated lifestyle.</title>
        <authorList>
            <person name="Auxier B."/>
            <person name="Grum-Grzhimaylo A."/>
            <person name="Cardenas M.E."/>
            <person name="Lodge J.D."/>
            <person name="Laessoe T."/>
            <person name="Pedersen O."/>
            <person name="Smith M.E."/>
            <person name="Kuyper T.W."/>
            <person name="Franco-Molano E.A."/>
            <person name="Baroni T.J."/>
            <person name="Aanen D.K."/>
        </authorList>
    </citation>
    <scope>NUCLEOTIDE SEQUENCE</scope>
    <source>
        <strain evidence="2">AP01</strain>
        <tissue evidence="2">Mycelium</tissue>
    </source>
</reference>
<dbReference type="Proteomes" id="UP000775547">
    <property type="component" value="Unassembled WGS sequence"/>
</dbReference>
<evidence type="ECO:0000313" key="3">
    <source>
        <dbReference type="Proteomes" id="UP000775547"/>
    </source>
</evidence>
<organism evidence="2 3">
    <name type="scientific">Asterophora parasitica</name>
    <dbReference type="NCBI Taxonomy" id="117018"/>
    <lineage>
        <taxon>Eukaryota</taxon>
        <taxon>Fungi</taxon>
        <taxon>Dikarya</taxon>
        <taxon>Basidiomycota</taxon>
        <taxon>Agaricomycotina</taxon>
        <taxon>Agaricomycetes</taxon>
        <taxon>Agaricomycetidae</taxon>
        <taxon>Agaricales</taxon>
        <taxon>Tricholomatineae</taxon>
        <taxon>Lyophyllaceae</taxon>
        <taxon>Asterophora</taxon>
    </lineage>
</organism>
<dbReference type="PROSITE" id="PS50011">
    <property type="entry name" value="PROTEIN_KINASE_DOM"/>
    <property type="match status" value="1"/>
</dbReference>
<gene>
    <name evidence="2" type="ORF">DXG03_004068</name>
</gene>
<dbReference type="InterPro" id="IPR000719">
    <property type="entry name" value="Prot_kinase_dom"/>
</dbReference>
<dbReference type="SUPFAM" id="SSF56112">
    <property type="entry name" value="Protein kinase-like (PK-like)"/>
    <property type="match status" value="1"/>
</dbReference>
<evidence type="ECO:0000313" key="2">
    <source>
        <dbReference type="EMBL" id="KAG5646241.1"/>
    </source>
</evidence>
<dbReference type="EMBL" id="JABCKV010000024">
    <property type="protein sequence ID" value="KAG5646241.1"/>
    <property type="molecule type" value="Genomic_DNA"/>
</dbReference>
<dbReference type="InterPro" id="IPR011009">
    <property type="entry name" value="Kinase-like_dom_sf"/>
</dbReference>
<dbReference type="Gene3D" id="1.10.510.10">
    <property type="entry name" value="Transferase(Phosphotransferase) domain 1"/>
    <property type="match status" value="1"/>
</dbReference>
<sequence>MSNLTNWATCEDAVPLKHPQIMDAICPGGTVVVLKPVDRYFSSTEIEIARDMFSGKLVSEPRNRCVPILEVIQPPTGSNDAFLVMPLLSDAGFTPFETIGELVEFFRQIFKGLQLMHEHHVAHWNCQFTNIMADDHHLYSSPLHPASPNMKRDYSGRAPKPASRTRNPVKYYLVDFSISEVYRPEDWPHLDEPPWGNDRSVPEFHVPNSKKPCSPFPVDVYCMGNFIRQHYLDGRDNLP</sequence>
<name>A0A9P7KBX3_9AGAR</name>
<comment type="caution">
    <text evidence="2">The sequence shown here is derived from an EMBL/GenBank/DDBJ whole genome shotgun (WGS) entry which is preliminary data.</text>
</comment>
<keyword evidence="3" id="KW-1185">Reference proteome</keyword>